<dbReference type="WBParaSite" id="ECPE_0000285601-mRNA-1">
    <property type="protein sequence ID" value="ECPE_0000285601-mRNA-1"/>
    <property type="gene ID" value="ECPE_0000285601"/>
</dbReference>
<gene>
    <name evidence="2" type="ORF">ECPE_LOCUS2853</name>
</gene>
<protein>
    <submittedName>
        <fullName evidence="4">WH2 domain-containing protein</fullName>
    </submittedName>
</protein>
<evidence type="ECO:0000313" key="2">
    <source>
        <dbReference type="EMBL" id="VDP67623.1"/>
    </source>
</evidence>
<name>A0A183A7B8_9TREM</name>
<reference evidence="2 3" key="2">
    <citation type="submission" date="2018-11" db="EMBL/GenBank/DDBJ databases">
        <authorList>
            <consortium name="Pathogen Informatics"/>
        </authorList>
    </citation>
    <scope>NUCLEOTIDE SEQUENCE [LARGE SCALE GENOMIC DNA]</scope>
    <source>
        <strain evidence="2 3">Egypt</strain>
    </source>
</reference>
<feature type="compositionally biased region" description="Basic and acidic residues" evidence="1">
    <location>
        <begin position="49"/>
        <end position="63"/>
    </location>
</feature>
<sequence length="104" mass="11788">MFCFRTKRSPDIYDNKPPPRPVYMGCLRNPQPPVTVQIVEPPPPPAPLKDPEPVERQEVNKGDDVDEAPPRPSKRVMTRAELRKLQAQSNLQLYKFSLPLVGDG</sequence>
<reference evidence="4" key="1">
    <citation type="submission" date="2016-06" db="UniProtKB">
        <authorList>
            <consortium name="WormBaseParasite"/>
        </authorList>
    </citation>
    <scope>IDENTIFICATION</scope>
</reference>
<feature type="region of interest" description="Disordered" evidence="1">
    <location>
        <begin position="34"/>
        <end position="77"/>
    </location>
</feature>
<dbReference type="AlphaFoldDB" id="A0A183A7B8"/>
<proteinExistence type="predicted"/>
<evidence type="ECO:0000256" key="1">
    <source>
        <dbReference type="SAM" id="MobiDB-lite"/>
    </source>
</evidence>
<dbReference type="Proteomes" id="UP000272942">
    <property type="component" value="Unassembled WGS sequence"/>
</dbReference>
<accession>A0A183A7B8</accession>
<dbReference type="OrthoDB" id="6251026at2759"/>
<evidence type="ECO:0000313" key="3">
    <source>
        <dbReference type="Proteomes" id="UP000272942"/>
    </source>
</evidence>
<organism evidence="4">
    <name type="scientific">Echinostoma caproni</name>
    <dbReference type="NCBI Taxonomy" id="27848"/>
    <lineage>
        <taxon>Eukaryota</taxon>
        <taxon>Metazoa</taxon>
        <taxon>Spiralia</taxon>
        <taxon>Lophotrochozoa</taxon>
        <taxon>Platyhelminthes</taxon>
        <taxon>Trematoda</taxon>
        <taxon>Digenea</taxon>
        <taxon>Plagiorchiida</taxon>
        <taxon>Echinostomata</taxon>
        <taxon>Echinostomatoidea</taxon>
        <taxon>Echinostomatidae</taxon>
        <taxon>Echinostoma</taxon>
    </lineage>
</organism>
<keyword evidence="3" id="KW-1185">Reference proteome</keyword>
<dbReference type="EMBL" id="UZAN01039901">
    <property type="protein sequence ID" value="VDP67623.1"/>
    <property type="molecule type" value="Genomic_DNA"/>
</dbReference>
<evidence type="ECO:0000313" key="4">
    <source>
        <dbReference type="WBParaSite" id="ECPE_0000285601-mRNA-1"/>
    </source>
</evidence>